<dbReference type="AlphaFoldDB" id="A0A3M3A0Z0"/>
<feature type="non-terminal residue" evidence="1">
    <location>
        <position position="66"/>
    </location>
</feature>
<evidence type="ECO:0000313" key="2">
    <source>
        <dbReference type="Proteomes" id="UP000282378"/>
    </source>
</evidence>
<comment type="caution">
    <text evidence="1">The sequence shown here is derived from an EMBL/GenBank/DDBJ whole genome shotgun (WGS) entry which is preliminary data.</text>
</comment>
<evidence type="ECO:0008006" key="3">
    <source>
        <dbReference type="Google" id="ProtNLM"/>
    </source>
</evidence>
<reference evidence="1 2" key="1">
    <citation type="submission" date="2018-08" db="EMBL/GenBank/DDBJ databases">
        <title>Recombination of ecologically and evolutionarily significant loci maintains genetic cohesion in the Pseudomonas syringae species complex.</title>
        <authorList>
            <person name="Dillon M."/>
            <person name="Thakur S."/>
            <person name="Almeida R.N.D."/>
            <person name="Weir B.S."/>
            <person name="Guttman D.S."/>
        </authorList>
    </citation>
    <scope>NUCLEOTIDE SEQUENCE [LARGE SCALE GENOMIC DNA]</scope>
    <source>
        <strain evidence="1 2">88_10</strain>
    </source>
</reference>
<proteinExistence type="predicted"/>
<sequence>AQNLLVTQDSTKLWMVDTDSFQIEGFPCPVGTVNFTAPEIQGVNYGTFMRTKEHELFAVATMLFMI</sequence>
<dbReference type="Proteomes" id="UP000282378">
    <property type="component" value="Unassembled WGS sequence"/>
</dbReference>
<organism evidence="1 2">
    <name type="scientific">Pseudomonas syringae pv. maculicola</name>
    <dbReference type="NCBI Taxonomy" id="59511"/>
    <lineage>
        <taxon>Bacteria</taxon>
        <taxon>Pseudomonadati</taxon>
        <taxon>Pseudomonadota</taxon>
        <taxon>Gammaproteobacteria</taxon>
        <taxon>Pseudomonadales</taxon>
        <taxon>Pseudomonadaceae</taxon>
        <taxon>Pseudomonas</taxon>
    </lineage>
</organism>
<feature type="non-terminal residue" evidence="1">
    <location>
        <position position="1"/>
    </location>
</feature>
<name>A0A3M3A0Z0_PSEYM</name>
<gene>
    <name evidence="1" type="ORF">APX70_07765</name>
</gene>
<accession>A0A3M3A0Z0</accession>
<dbReference type="EMBL" id="RBNL01001018">
    <property type="protein sequence ID" value="RML94152.1"/>
    <property type="molecule type" value="Genomic_DNA"/>
</dbReference>
<protein>
    <recommendedName>
        <fullName evidence="3">Protein kinase domain-containing protein</fullName>
    </recommendedName>
</protein>
<evidence type="ECO:0000313" key="1">
    <source>
        <dbReference type="EMBL" id="RML94152.1"/>
    </source>
</evidence>